<dbReference type="AlphaFoldDB" id="A0AAV2RB67"/>
<evidence type="ECO:0000313" key="3">
    <source>
        <dbReference type="Proteomes" id="UP001497623"/>
    </source>
</evidence>
<keyword evidence="3" id="KW-1185">Reference proteome</keyword>
<gene>
    <name evidence="2" type="ORF">MNOR_LOCUS22747</name>
</gene>
<feature type="non-terminal residue" evidence="2">
    <location>
        <position position="249"/>
    </location>
</feature>
<evidence type="ECO:0000259" key="1">
    <source>
        <dbReference type="PROSITE" id="PS50878"/>
    </source>
</evidence>
<evidence type="ECO:0000313" key="2">
    <source>
        <dbReference type="EMBL" id="CAL4121885.1"/>
    </source>
</evidence>
<dbReference type="InterPro" id="IPR000477">
    <property type="entry name" value="RT_dom"/>
</dbReference>
<organism evidence="2 3">
    <name type="scientific">Meganyctiphanes norvegica</name>
    <name type="common">Northern krill</name>
    <name type="synonym">Thysanopoda norvegica</name>
    <dbReference type="NCBI Taxonomy" id="48144"/>
    <lineage>
        <taxon>Eukaryota</taxon>
        <taxon>Metazoa</taxon>
        <taxon>Ecdysozoa</taxon>
        <taxon>Arthropoda</taxon>
        <taxon>Crustacea</taxon>
        <taxon>Multicrustacea</taxon>
        <taxon>Malacostraca</taxon>
        <taxon>Eumalacostraca</taxon>
        <taxon>Eucarida</taxon>
        <taxon>Euphausiacea</taxon>
        <taxon>Euphausiidae</taxon>
        <taxon>Meganyctiphanes</taxon>
    </lineage>
</organism>
<dbReference type="Pfam" id="PF00078">
    <property type="entry name" value="RVT_1"/>
    <property type="match status" value="1"/>
</dbReference>
<dbReference type="GO" id="GO:0071897">
    <property type="term" value="P:DNA biosynthetic process"/>
    <property type="evidence" value="ECO:0007669"/>
    <property type="project" value="UniProtKB-ARBA"/>
</dbReference>
<dbReference type="PROSITE" id="PS50878">
    <property type="entry name" value="RT_POL"/>
    <property type="match status" value="1"/>
</dbReference>
<dbReference type="InterPro" id="IPR043502">
    <property type="entry name" value="DNA/RNA_pol_sf"/>
</dbReference>
<dbReference type="EMBL" id="CAXKWB010019430">
    <property type="protein sequence ID" value="CAL4121885.1"/>
    <property type="molecule type" value="Genomic_DNA"/>
</dbReference>
<reference evidence="2 3" key="1">
    <citation type="submission" date="2024-05" db="EMBL/GenBank/DDBJ databases">
        <authorList>
            <person name="Wallberg A."/>
        </authorList>
    </citation>
    <scope>NUCLEOTIDE SEQUENCE [LARGE SCALE GENOMIC DNA]</scope>
</reference>
<proteinExistence type="predicted"/>
<dbReference type="PANTHER" id="PTHR19446">
    <property type="entry name" value="REVERSE TRANSCRIPTASES"/>
    <property type="match status" value="1"/>
</dbReference>
<name>A0AAV2RB67_MEGNR</name>
<accession>A0AAV2RB67</accession>
<dbReference type="SUPFAM" id="SSF56672">
    <property type="entry name" value="DNA/RNA polymerases"/>
    <property type="match status" value="1"/>
</dbReference>
<dbReference type="Proteomes" id="UP001497623">
    <property type="component" value="Unassembled WGS sequence"/>
</dbReference>
<protein>
    <recommendedName>
        <fullName evidence="1">Reverse transcriptase domain-containing protein</fullName>
    </recommendedName>
</protein>
<sequence>MKKKAPGESKIGHQIIKKLPDNIIEYILVIFNASLASGYFPKKFKSAILKLLPKDGKDVTLPQNYRPIALLDNIGKIFEKIINSRLRQYLEDNNLYNSQQYGFRQGKSTTHVINMIHECIKHNSAQGFKTAILSKDVQKAFDTVWHSGLIWKIHHRFNLPMPLKKMLTSFLHDRLVKVKHDNYISHPFTPTAGVPQGSALSPTLYTMYTYDLPKPHYNDSMTFAYADDVTHIIRAKSTKALINKVQKGN</sequence>
<dbReference type="CDD" id="cd01650">
    <property type="entry name" value="RT_nLTR_like"/>
    <property type="match status" value="1"/>
</dbReference>
<feature type="domain" description="Reverse transcriptase" evidence="1">
    <location>
        <begin position="33"/>
        <end position="249"/>
    </location>
</feature>
<comment type="caution">
    <text evidence="2">The sequence shown here is derived from an EMBL/GenBank/DDBJ whole genome shotgun (WGS) entry which is preliminary data.</text>
</comment>